<dbReference type="EMBL" id="QPFP01000172">
    <property type="protein sequence ID" value="TEB19805.1"/>
    <property type="molecule type" value="Genomic_DNA"/>
</dbReference>
<accession>A0A4Y7SFE8</accession>
<protein>
    <submittedName>
        <fullName evidence="1">Uncharacterized protein</fullName>
    </submittedName>
</protein>
<organism evidence="1 2">
    <name type="scientific">Coprinellus micaceus</name>
    <name type="common">Glistening ink-cap mushroom</name>
    <name type="synonym">Coprinus micaceus</name>
    <dbReference type="NCBI Taxonomy" id="71717"/>
    <lineage>
        <taxon>Eukaryota</taxon>
        <taxon>Fungi</taxon>
        <taxon>Dikarya</taxon>
        <taxon>Basidiomycota</taxon>
        <taxon>Agaricomycotina</taxon>
        <taxon>Agaricomycetes</taxon>
        <taxon>Agaricomycetidae</taxon>
        <taxon>Agaricales</taxon>
        <taxon>Agaricineae</taxon>
        <taxon>Psathyrellaceae</taxon>
        <taxon>Coprinellus</taxon>
    </lineage>
</organism>
<gene>
    <name evidence="1" type="ORF">FA13DRAFT_323391</name>
</gene>
<evidence type="ECO:0000313" key="2">
    <source>
        <dbReference type="Proteomes" id="UP000298030"/>
    </source>
</evidence>
<sequence>MNTGSTGLAPLFCFVSWLSDPTTTKSQSGHILVHPRTKRQSVILRDLSGETREGGEGGLLPTPFWRGFHCLGQPDTPGERVFGQGWCEEALNRHHFDSWLVSALGVSGGVGVYSSSEACVGFQGL</sequence>
<keyword evidence="2" id="KW-1185">Reference proteome</keyword>
<name>A0A4Y7SFE8_COPMI</name>
<dbReference type="Proteomes" id="UP000298030">
    <property type="component" value="Unassembled WGS sequence"/>
</dbReference>
<comment type="caution">
    <text evidence="1">The sequence shown here is derived from an EMBL/GenBank/DDBJ whole genome shotgun (WGS) entry which is preliminary data.</text>
</comment>
<proteinExistence type="predicted"/>
<evidence type="ECO:0000313" key="1">
    <source>
        <dbReference type="EMBL" id="TEB19805.1"/>
    </source>
</evidence>
<reference evidence="1 2" key="1">
    <citation type="journal article" date="2019" name="Nat. Ecol. Evol.">
        <title>Megaphylogeny resolves global patterns of mushroom evolution.</title>
        <authorList>
            <person name="Varga T."/>
            <person name="Krizsan K."/>
            <person name="Foldi C."/>
            <person name="Dima B."/>
            <person name="Sanchez-Garcia M."/>
            <person name="Sanchez-Ramirez S."/>
            <person name="Szollosi G.J."/>
            <person name="Szarkandi J.G."/>
            <person name="Papp V."/>
            <person name="Albert L."/>
            <person name="Andreopoulos W."/>
            <person name="Angelini C."/>
            <person name="Antonin V."/>
            <person name="Barry K.W."/>
            <person name="Bougher N.L."/>
            <person name="Buchanan P."/>
            <person name="Buyck B."/>
            <person name="Bense V."/>
            <person name="Catcheside P."/>
            <person name="Chovatia M."/>
            <person name="Cooper J."/>
            <person name="Damon W."/>
            <person name="Desjardin D."/>
            <person name="Finy P."/>
            <person name="Geml J."/>
            <person name="Haridas S."/>
            <person name="Hughes K."/>
            <person name="Justo A."/>
            <person name="Karasinski D."/>
            <person name="Kautmanova I."/>
            <person name="Kiss B."/>
            <person name="Kocsube S."/>
            <person name="Kotiranta H."/>
            <person name="LaButti K.M."/>
            <person name="Lechner B.E."/>
            <person name="Liimatainen K."/>
            <person name="Lipzen A."/>
            <person name="Lukacs Z."/>
            <person name="Mihaltcheva S."/>
            <person name="Morgado L.N."/>
            <person name="Niskanen T."/>
            <person name="Noordeloos M.E."/>
            <person name="Ohm R.A."/>
            <person name="Ortiz-Santana B."/>
            <person name="Ovrebo C."/>
            <person name="Racz N."/>
            <person name="Riley R."/>
            <person name="Savchenko A."/>
            <person name="Shiryaev A."/>
            <person name="Soop K."/>
            <person name="Spirin V."/>
            <person name="Szebenyi C."/>
            <person name="Tomsovsky M."/>
            <person name="Tulloss R.E."/>
            <person name="Uehling J."/>
            <person name="Grigoriev I.V."/>
            <person name="Vagvolgyi C."/>
            <person name="Papp T."/>
            <person name="Martin F.M."/>
            <person name="Miettinen O."/>
            <person name="Hibbett D.S."/>
            <person name="Nagy L.G."/>
        </authorList>
    </citation>
    <scope>NUCLEOTIDE SEQUENCE [LARGE SCALE GENOMIC DNA]</scope>
    <source>
        <strain evidence="1 2">FP101781</strain>
    </source>
</reference>
<dbReference type="AlphaFoldDB" id="A0A4Y7SFE8"/>